<dbReference type="Proteomes" id="UP001165135">
    <property type="component" value="Unassembled WGS sequence"/>
</dbReference>
<dbReference type="RefSeq" id="WP_285636943.1">
    <property type="nucleotide sequence ID" value="NZ_BSTJ01000023.1"/>
</dbReference>
<reference evidence="1" key="1">
    <citation type="submission" date="2023-03" db="EMBL/GenBank/DDBJ databases">
        <title>Actinoallomurus iriomotensis NBRC 103681.</title>
        <authorList>
            <person name="Ichikawa N."/>
            <person name="Sato H."/>
            <person name="Tonouchi N."/>
        </authorList>
    </citation>
    <scope>NUCLEOTIDE SEQUENCE</scope>
    <source>
        <strain evidence="1">NBRC 103681</strain>
    </source>
</reference>
<sequence>MTNLIAFPSAAAASHRTPAVTATVDEAVVVQLLAARWPIGTRVRHKHSMWLGTIVPGNPETCPGAYVGIAPAHAYVAAMANLEPGVVCVQWDHPDTQPGFTERGPVDGPWPHPRIGLAWIRPGVLRVVRERERRTR</sequence>
<dbReference type="AlphaFoldDB" id="A0A9W6RUN8"/>
<name>A0A9W6RUN8_9ACTN</name>
<evidence type="ECO:0000313" key="2">
    <source>
        <dbReference type="Proteomes" id="UP001165135"/>
    </source>
</evidence>
<dbReference type="EMBL" id="BSTJ01000023">
    <property type="protein sequence ID" value="GLY81884.1"/>
    <property type="molecule type" value="Genomic_DNA"/>
</dbReference>
<evidence type="ECO:0000313" key="1">
    <source>
        <dbReference type="EMBL" id="GLY81884.1"/>
    </source>
</evidence>
<protein>
    <submittedName>
        <fullName evidence="1">Uncharacterized protein</fullName>
    </submittedName>
</protein>
<gene>
    <name evidence="1" type="ORF">Airi01_101510</name>
</gene>
<organism evidence="1 2">
    <name type="scientific">Actinoallomurus iriomotensis</name>
    <dbReference type="NCBI Taxonomy" id="478107"/>
    <lineage>
        <taxon>Bacteria</taxon>
        <taxon>Bacillati</taxon>
        <taxon>Actinomycetota</taxon>
        <taxon>Actinomycetes</taxon>
        <taxon>Streptosporangiales</taxon>
        <taxon>Thermomonosporaceae</taxon>
        <taxon>Actinoallomurus</taxon>
    </lineage>
</organism>
<comment type="caution">
    <text evidence="1">The sequence shown here is derived from an EMBL/GenBank/DDBJ whole genome shotgun (WGS) entry which is preliminary data.</text>
</comment>
<accession>A0A9W6RUN8</accession>
<proteinExistence type="predicted"/>